<feature type="domain" description="HNH nuclease" evidence="1">
    <location>
        <begin position="55"/>
        <end position="108"/>
    </location>
</feature>
<proteinExistence type="predicted"/>
<reference evidence="2" key="1">
    <citation type="journal article" date="2015" name="Nature">
        <title>Complex archaea that bridge the gap between prokaryotes and eukaryotes.</title>
        <authorList>
            <person name="Spang A."/>
            <person name="Saw J.H."/>
            <person name="Jorgensen S.L."/>
            <person name="Zaremba-Niedzwiedzka K."/>
            <person name="Martijn J."/>
            <person name="Lind A.E."/>
            <person name="van Eijk R."/>
            <person name="Schleper C."/>
            <person name="Guy L."/>
            <person name="Ettema T.J."/>
        </authorList>
    </citation>
    <scope>NUCLEOTIDE SEQUENCE</scope>
</reference>
<organism evidence="2">
    <name type="scientific">marine sediment metagenome</name>
    <dbReference type="NCBI Taxonomy" id="412755"/>
    <lineage>
        <taxon>unclassified sequences</taxon>
        <taxon>metagenomes</taxon>
        <taxon>ecological metagenomes</taxon>
    </lineage>
</organism>
<gene>
    <name evidence="2" type="ORF">LCGC14_0543560</name>
</gene>
<dbReference type="InterPro" id="IPR003615">
    <property type="entry name" value="HNH_nuc"/>
</dbReference>
<accession>A0A0F9SAD5</accession>
<protein>
    <recommendedName>
        <fullName evidence="1">HNH nuclease domain-containing protein</fullName>
    </recommendedName>
</protein>
<evidence type="ECO:0000313" key="2">
    <source>
        <dbReference type="EMBL" id="KKN59257.1"/>
    </source>
</evidence>
<sequence length="148" mass="17403">MSLVRDEKRGSKVVQVFEQFIAKLGRIDNAIAQEFGLPMPATTPKDNVKRPHWYKLRLDIYNRDKGICWICHEFVPSNEYELGHIIDRCNGGYSDYDNLAVMHKWCNHHKPRHKTIDEHITWLLKYNLLTDKASHKPIIDTPHTRLSL</sequence>
<dbReference type="SMART" id="SM00507">
    <property type="entry name" value="HNHc"/>
    <property type="match status" value="1"/>
</dbReference>
<dbReference type="AlphaFoldDB" id="A0A0F9SAD5"/>
<evidence type="ECO:0000259" key="1">
    <source>
        <dbReference type="SMART" id="SM00507"/>
    </source>
</evidence>
<comment type="caution">
    <text evidence="2">The sequence shown here is derived from an EMBL/GenBank/DDBJ whole genome shotgun (WGS) entry which is preliminary data.</text>
</comment>
<dbReference type="CDD" id="cd00085">
    <property type="entry name" value="HNHc"/>
    <property type="match status" value="1"/>
</dbReference>
<dbReference type="EMBL" id="LAZR01000732">
    <property type="protein sequence ID" value="KKN59257.1"/>
    <property type="molecule type" value="Genomic_DNA"/>
</dbReference>
<dbReference type="Gene3D" id="1.10.30.50">
    <property type="match status" value="1"/>
</dbReference>
<name>A0A0F9SAD5_9ZZZZ</name>